<name>A0A139WTR2_9CYAN</name>
<sequence length="493" mass="55534">MQPGLPSFANLAKGLAVLSQQRATGELIFSSANEKWHLYLFLGRLLYATRETHRARRWYRVVTQDCPSWNFEDHNITLQKDELWEYHLLKLGLKQDRLTLTQAKSIVGKTIDEVLFDLVTHSKLNTHWVPKKLHPIALIDIKPCLYTAVEQRNRWRNMDLEELKPDTAPIVKQPNFENFRVCKDFFGIIELVNGENTIWDLALQLQKPVITVANDVQQLVNKGILELSSIGDRSVPIKLINSLQEKKKYAQFFNSIDDIKPTPLPSSQAIAQTNTSSHFNQRERELSADSNYNSNNSLVKATVSLPIVSVPVSAIPHQDLQRNIAIATEIISLSVPHPTSHSRESSYAPQPELIPPTTGTVQPELKSPLIAYIDDSRSDSLKMAYILTKSGYRCINIQESVSALTTLLENKPSLIFLDLVMPIANGYEICAQIRRVSALNNTPVIILTSNDGIVDRVRAKMVGSSGFLAKPITTEKVLKIIQKYLPKSVNSDR</sequence>
<dbReference type="SMART" id="SM00448">
    <property type="entry name" value="REC"/>
    <property type="match status" value="1"/>
</dbReference>
<proteinExistence type="predicted"/>
<reference evidence="4 5" key="1">
    <citation type="journal article" date="2013" name="Genome Biol. Evol.">
        <title>Genomes of Stigonematalean cyanobacteria (subsection V) and the evolution of oxygenic photosynthesis from prokaryotes to plastids.</title>
        <authorList>
            <person name="Dagan T."/>
            <person name="Roettger M."/>
            <person name="Stucken K."/>
            <person name="Landan G."/>
            <person name="Koch R."/>
            <person name="Major P."/>
            <person name="Gould S.B."/>
            <person name="Goremykin V.V."/>
            <person name="Rippka R."/>
            <person name="Tandeau de Marsac N."/>
            <person name="Gugger M."/>
            <person name="Lockhart P.J."/>
            <person name="Allen J.F."/>
            <person name="Brune I."/>
            <person name="Maus I."/>
            <person name="Puhler A."/>
            <person name="Martin W.F."/>
        </authorList>
    </citation>
    <scope>NUCLEOTIDE SEQUENCE [LARGE SCALE GENOMIC DNA]</scope>
    <source>
        <strain evidence="4 5">PCC 7110</strain>
    </source>
</reference>
<dbReference type="PANTHER" id="PTHR44591:SF23">
    <property type="entry name" value="CHEY SUBFAMILY"/>
    <property type="match status" value="1"/>
</dbReference>
<dbReference type="PROSITE" id="PS50110">
    <property type="entry name" value="RESPONSE_REGULATORY"/>
    <property type="match status" value="1"/>
</dbReference>
<dbReference type="GO" id="GO:0000160">
    <property type="term" value="P:phosphorelay signal transduction system"/>
    <property type="evidence" value="ECO:0007669"/>
    <property type="project" value="InterPro"/>
</dbReference>
<dbReference type="SUPFAM" id="SSF52172">
    <property type="entry name" value="CheY-like"/>
    <property type="match status" value="1"/>
</dbReference>
<dbReference type="PANTHER" id="PTHR44591">
    <property type="entry name" value="STRESS RESPONSE REGULATOR PROTEIN 1"/>
    <property type="match status" value="1"/>
</dbReference>
<accession>A0A139WTR2</accession>
<dbReference type="Gene3D" id="3.40.50.2300">
    <property type="match status" value="1"/>
</dbReference>
<dbReference type="EMBL" id="ANNX02000050">
    <property type="protein sequence ID" value="KYC35821.1"/>
    <property type="molecule type" value="Genomic_DNA"/>
</dbReference>
<dbReference type="InterPro" id="IPR011006">
    <property type="entry name" value="CheY-like_superfamily"/>
</dbReference>
<feature type="domain" description="Response regulatory" evidence="3">
    <location>
        <begin position="369"/>
        <end position="485"/>
    </location>
</feature>
<evidence type="ECO:0000259" key="3">
    <source>
        <dbReference type="PROSITE" id="PS50110"/>
    </source>
</evidence>
<dbReference type="RefSeq" id="WP_017748138.1">
    <property type="nucleotide sequence ID" value="NZ_KQ976354.1"/>
</dbReference>
<dbReference type="STRING" id="128403.WA1_05865"/>
<feature type="modified residue" description="4-aspartylphosphate" evidence="2">
    <location>
        <position position="418"/>
    </location>
</feature>
<comment type="caution">
    <text evidence="4">The sequence shown here is derived from an EMBL/GenBank/DDBJ whole genome shotgun (WGS) entry which is preliminary data.</text>
</comment>
<evidence type="ECO:0000313" key="4">
    <source>
        <dbReference type="EMBL" id="KYC35821.1"/>
    </source>
</evidence>
<dbReference type="Pfam" id="PF14332">
    <property type="entry name" value="DUF4388"/>
    <property type="match status" value="1"/>
</dbReference>
<keyword evidence="5" id="KW-1185">Reference proteome</keyword>
<dbReference type="AlphaFoldDB" id="A0A139WTR2"/>
<dbReference type="InterPro" id="IPR050595">
    <property type="entry name" value="Bact_response_regulator"/>
</dbReference>
<dbReference type="Pfam" id="PF00072">
    <property type="entry name" value="Response_reg"/>
    <property type="match status" value="1"/>
</dbReference>
<dbReference type="InterPro" id="IPR001789">
    <property type="entry name" value="Sig_transdc_resp-reg_receiver"/>
</dbReference>
<gene>
    <name evidence="4" type="ORF">WA1_05865</name>
</gene>
<organism evidence="4 5">
    <name type="scientific">Scytonema hofmannii PCC 7110</name>
    <dbReference type="NCBI Taxonomy" id="128403"/>
    <lineage>
        <taxon>Bacteria</taxon>
        <taxon>Bacillati</taxon>
        <taxon>Cyanobacteriota</taxon>
        <taxon>Cyanophyceae</taxon>
        <taxon>Nostocales</taxon>
        <taxon>Scytonemataceae</taxon>
        <taxon>Scytonema</taxon>
    </lineage>
</organism>
<evidence type="ECO:0000256" key="2">
    <source>
        <dbReference type="PROSITE-ProRule" id="PRU00169"/>
    </source>
</evidence>
<dbReference type="Proteomes" id="UP000076925">
    <property type="component" value="Unassembled WGS sequence"/>
</dbReference>
<keyword evidence="1 2" id="KW-0597">Phosphoprotein</keyword>
<dbReference type="InterPro" id="IPR025497">
    <property type="entry name" value="PatA-like_N"/>
</dbReference>
<protein>
    <recommendedName>
        <fullName evidence="3">Response regulatory domain-containing protein</fullName>
    </recommendedName>
</protein>
<evidence type="ECO:0000256" key="1">
    <source>
        <dbReference type="ARBA" id="ARBA00022553"/>
    </source>
</evidence>
<evidence type="ECO:0000313" key="5">
    <source>
        <dbReference type="Proteomes" id="UP000076925"/>
    </source>
</evidence>